<keyword evidence="4" id="KW-1185">Reference proteome</keyword>
<comment type="similarity">
    <text evidence="1">Belongs to the short-chain dehydrogenases/reductases (SDR) family.</text>
</comment>
<dbReference type="KEGG" id="ibu:IB211_00276c"/>
<dbReference type="PANTHER" id="PTHR42760:SF40">
    <property type="entry name" value="3-OXOACYL-[ACYL-CARRIER-PROTEIN] REDUCTASE, CHLOROPLASTIC"/>
    <property type="match status" value="1"/>
</dbReference>
<keyword evidence="2 3" id="KW-0560">Oxidoreductase</keyword>
<dbReference type="NCBIfam" id="NF009466">
    <property type="entry name" value="PRK12826.1-2"/>
    <property type="match status" value="1"/>
</dbReference>
<dbReference type="PRINTS" id="PR00080">
    <property type="entry name" value="SDRFAMILY"/>
</dbReference>
<dbReference type="InterPro" id="IPR036291">
    <property type="entry name" value="NAD(P)-bd_dom_sf"/>
</dbReference>
<dbReference type="PATRIC" id="fig|1297617.4.peg.277"/>
<dbReference type="PROSITE" id="PS00061">
    <property type="entry name" value="ADH_SHORT"/>
    <property type="match status" value="1"/>
</dbReference>
<dbReference type="SUPFAM" id="SSF51735">
    <property type="entry name" value="NAD(P)-binding Rossmann-fold domains"/>
    <property type="match status" value="1"/>
</dbReference>
<protein>
    <submittedName>
        <fullName evidence="3">3-oxoacyl reductase</fullName>
        <ecNumber evidence="3">1.1.1.100</ecNumber>
    </submittedName>
</protein>
<dbReference type="InterPro" id="IPR020904">
    <property type="entry name" value="Sc_DH/Rdtase_CS"/>
</dbReference>
<dbReference type="PRINTS" id="PR00081">
    <property type="entry name" value="GDHRDH"/>
</dbReference>
<dbReference type="GO" id="GO:0030497">
    <property type="term" value="P:fatty acid elongation"/>
    <property type="evidence" value="ECO:0007669"/>
    <property type="project" value="TreeGrafter"/>
</dbReference>
<dbReference type="RefSeq" id="WP_033119239.1">
    <property type="nucleotide sequence ID" value="NZ_CP011307.1"/>
</dbReference>
<reference evidence="4" key="2">
    <citation type="submission" date="2015-04" db="EMBL/GenBank/DDBJ databases">
        <title>A butyrogenic pathway from the amino acid lysine in a human gut commensal.</title>
        <authorList>
            <person name="de Vos W.M."/>
            <person name="Bui N.T.P."/>
            <person name="Plugge C.M."/>
            <person name="Ritari J."/>
        </authorList>
    </citation>
    <scope>NUCLEOTIDE SEQUENCE [LARGE SCALE GENOMIC DNA]</scope>
    <source>
        <strain evidence="4">AF211</strain>
    </source>
</reference>
<sequence>MQQTVLITGGSRGIGAAMARAFAAAGYAVAVNYHRSEAEARALVEELSSSGYSVRAFQADVSDPGQAQSLVDNVLDIFCQLDILICNAGVAWTGLLCDMTDTDYRRVLGTDLDGVFYCCRAAYRHMVHRKYGRILTISSMWGRSGASCEAAYSAAKAGVIGLTKALAQELGPSGVTVNCLAPGVIDTQMNCALSAGDLRTLAEETPVGRLGTAEDVARAALFLASPQAGFITGQVLGVDGGFLL</sequence>
<dbReference type="Proteomes" id="UP000064844">
    <property type="component" value="Chromosome"/>
</dbReference>
<evidence type="ECO:0000313" key="3">
    <source>
        <dbReference type="EMBL" id="ALP92672.1"/>
    </source>
</evidence>
<dbReference type="AlphaFoldDB" id="A0A0S2W0X7"/>
<dbReference type="EMBL" id="CP011307">
    <property type="protein sequence ID" value="ALP92672.1"/>
    <property type="molecule type" value="Genomic_DNA"/>
</dbReference>
<evidence type="ECO:0000256" key="1">
    <source>
        <dbReference type="ARBA" id="ARBA00006484"/>
    </source>
</evidence>
<evidence type="ECO:0000256" key="2">
    <source>
        <dbReference type="ARBA" id="ARBA00023002"/>
    </source>
</evidence>
<dbReference type="NCBIfam" id="NF047420">
    <property type="entry name" value="EF_P_mod_YmfI"/>
    <property type="match status" value="1"/>
</dbReference>
<proteinExistence type="inferred from homology"/>
<dbReference type="PANTHER" id="PTHR42760">
    <property type="entry name" value="SHORT-CHAIN DEHYDROGENASES/REDUCTASES FAMILY MEMBER"/>
    <property type="match status" value="1"/>
</dbReference>
<dbReference type="eggNOG" id="COG1028">
    <property type="taxonomic scope" value="Bacteria"/>
</dbReference>
<dbReference type="STRING" id="1297617.IB211_00276c"/>
<organism evidence="3 4">
    <name type="scientific">Intestinimonas butyriciproducens</name>
    <dbReference type="NCBI Taxonomy" id="1297617"/>
    <lineage>
        <taxon>Bacteria</taxon>
        <taxon>Bacillati</taxon>
        <taxon>Bacillota</taxon>
        <taxon>Clostridia</taxon>
        <taxon>Eubacteriales</taxon>
        <taxon>Intestinimonas</taxon>
    </lineage>
</organism>
<dbReference type="FunFam" id="3.40.50.720:FF:000173">
    <property type="entry name" value="3-oxoacyl-[acyl-carrier protein] reductase"/>
    <property type="match status" value="1"/>
</dbReference>
<dbReference type="GO" id="GO:0004316">
    <property type="term" value="F:3-oxoacyl-[acyl-carrier-protein] reductase (NADPH) activity"/>
    <property type="evidence" value="ECO:0007669"/>
    <property type="project" value="UniProtKB-EC"/>
</dbReference>
<dbReference type="InterPro" id="IPR002347">
    <property type="entry name" value="SDR_fam"/>
</dbReference>
<accession>A0A0S2W0X7</accession>
<gene>
    <name evidence="3" type="ORF">IB211_00276c</name>
</gene>
<reference evidence="3 4" key="1">
    <citation type="journal article" date="2015" name="Nat. Commun.">
        <title>Production of butyrate from lysine and the Amadori product fructoselysine by a human gut commensal.</title>
        <authorList>
            <person name="Bui T.P."/>
            <person name="Ritari J."/>
            <person name="Boeren S."/>
            <person name="de Waard P."/>
            <person name="Plugge C.M."/>
            <person name="de Vos W.M."/>
        </authorList>
    </citation>
    <scope>NUCLEOTIDE SEQUENCE [LARGE SCALE GENOMIC DNA]</scope>
    <source>
        <strain evidence="3 4">AF211</strain>
    </source>
</reference>
<evidence type="ECO:0000313" key="4">
    <source>
        <dbReference type="Proteomes" id="UP000064844"/>
    </source>
</evidence>
<dbReference type="Pfam" id="PF13561">
    <property type="entry name" value="adh_short_C2"/>
    <property type="match status" value="1"/>
</dbReference>
<name>A0A0S2W0X7_9FIRM</name>
<dbReference type="EC" id="1.1.1.100" evidence="3"/>
<dbReference type="Gene3D" id="3.40.50.720">
    <property type="entry name" value="NAD(P)-binding Rossmann-like Domain"/>
    <property type="match status" value="1"/>
</dbReference>